<name>A0A2N2E0M9_9BACT</name>
<dbReference type="EMBL" id="PHAH01000020">
    <property type="protein sequence ID" value="PKM88300.1"/>
    <property type="molecule type" value="Genomic_DNA"/>
</dbReference>
<sequence>MENKKLKKGVNTGVLIAPPLPRDYVAGIASAVVYKERIKAGQWGTYRPTEEKQVGVYFDTMSCVTFAAMNMIEEQVAYLIATG</sequence>
<proteinExistence type="predicted"/>
<accession>A0A2N2E0M9</accession>
<evidence type="ECO:0000313" key="1">
    <source>
        <dbReference type="EMBL" id="PKM88300.1"/>
    </source>
</evidence>
<dbReference type="AlphaFoldDB" id="A0A2N2E0M9"/>
<reference evidence="1 2" key="1">
    <citation type="journal article" date="2017" name="ISME J.">
        <title>Potential for microbial H2 and metal transformations associated with novel bacteria and archaea in deep terrestrial subsurface sediments.</title>
        <authorList>
            <person name="Hernsdorf A.W."/>
            <person name="Amano Y."/>
            <person name="Miyakawa K."/>
            <person name="Ise K."/>
            <person name="Suzuki Y."/>
            <person name="Anantharaman K."/>
            <person name="Probst A."/>
            <person name="Burstein D."/>
            <person name="Thomas B.C."/>
            <person name="Banfield J.F."/>
        </authorList>
    </citation>
    <scope>NUCLEOTIDE SEQUENCE [LARGE SCALE GENOMIC DNA]</scope>
    <source>
        <strain evidence="1">HGW-Falkowbacteria-2</strain>
    </source>
</reference>
<organism evidence="1 2">
    <name type="scientific">Candidatus Falkowbacteria bacterium HGW-Falkowbacteria-2</name>
    <dbReference type="NCBI Taxonomy" id="2013769"/>
    <lineage>
        <taxon>Bacteria</taxon>
        <taxon>Candidatus Falkowiibacteriota</taxon>
    </lineage>
</organism>
<comment type="caution">
    <text evidence="1">The sequence shown here is derived from an EMBL/GenBank/DDBJ whole genome shotgun (WGS) entry which is preliminary data.</text>
</comment>
<dbReference type="Proteomes" id="UP000233325">
    <property type="component" value="Unassembled WGS sequence"/>
</dbReference>
<gene>
    <name evidence="1" type="ORF">CVU83_01885</name>
</gene>
<evidence type="ECO:0000313" key="2">
    <source>
        <dbReference type="Proteomes" id="UP000233325"/>
    </source>
</evidence>
<feature type="non-terminal residue" evidence="1">
    <location>
        <position position="83"/>
    </location>
</feature>
<protein>
    <submittedName>
        <fullName evidence="1">Uncharacterized protein</fullName>
    </submittedName>
</protein>